<dbReference type="InParanoid" id="E1ZMT2"/>
<feature type="transmembrane region" description="Helical" evidence="1">
    <location>
        <begin position="574"/>
        <end position="594"/>
    </location>
</feature>
<dbReference type="STRING" id="554065.E1ZMT2"/>
<feature type="chain" id="PRO_5003156453" description="Nucleotide-diphospho-sugar transferase domain-containing protein" evidence="2">
    <location>
        <begin position="24"/>
        <end position="650"/>
    </location>
</feature>
<feature type="transmembrane region" description="Helical" evidence="1">
    <location>
        <begin position="543"/>
        <end position="562"/>
    </location>
</feature>
<proteinExistence type="predicted"/>
<keyword evidence="4" id="KW-1185">Reference proteome</keyword>
<dbReference type="eggNOG" id="KOG1950">
    <property type="taxonomic scope" value="Eukaryota"/>
</dbReference>
<feature type="transmembrane region" description="Helical" evidence="1">
    <location>
        <begin position="606"/>
        <end position="628"/>
    </location>
</feature>
<evidence type="ECO:0000256" key="1">
    <source>
        <dbReference type="SAM" id="Phobius"/>
    </source>
</evidence>
<dbReference type="RefSeq" id="XP_005844956.1">
    <property type="nucleotide sequence ID" value="XM_005844894.1"/>
</dbReference>
<evidence type="ECO:0000256" key="2">
    <source>
        <dbReference type="SAM" id="SignalP"/>
    </source>
</evidence>
<dbReference type="SUPFAM" id="SSF53448">
    <property type="entry name" value="Nucleotide-diphospho-sugar transferases"/>
    <property type="match status" value="1"/>
</dbReference>
<keyword evidence="1" id="KW-1133">Transmembrane helix</keyword>
<sequence length="650" mass="67681">MRGSGHSALIGFCLAGAAVLVLAQPAGAQGDAQGDAPAAPHAGARIHPTAAEAFATLVYSDLFLLGARVLGQSLRETGTTRDLVALVTESVSQQAADTLALDGWKVQRVGLVTNPGTWTQDPDQRFPPRFWGVFTKLLIFNLTHSPLSAVITCMVYLDADTIASRSLDELFLFDGLCAVMRAAERVNTGARRLARQQRVMVLTPSAALFRAMMAAVPSTPSYTGGDQGFLNSFLPDFPEAPLFDPRRGRQLSEVATWRSDAPGAPGLALGRLPTVYNADLGLYLLNSNRWTLPAEEIRRAGRVSAAHHGTGNISPRPALPSRVLHFTLATFKPWDWWAGWIMGETSARWQALRSRLPAAADGLAGGKTAQQQLAALVLLPLPLVIAALLVRRCLWQRGLGQFARSAGGRLAWAVGAAGTRARALKAFRPRGGGGSGGGSPCGSPQSPCCRAEQQQQLLMALDLPAAAAAALPAAAPPAWLTAAAAGAGMAAVAVGLGVSMALIPRQVVPAVGWCLAYQWTALCIVLPYSLFLQACHRLGRGGGAVSGAAAGATVPAAPLPAVHAAGSWAARPWGASLALFAATLACLGLVPWSADILGVPSFASKAITTFLLGAISGILCTQCFIGLATRWYQSGAAEAALARSASKLDV</sequence>
<dbReference type="InterPro" id="IPR050587">
    <property type="entry name" value="GNT1/Glycosyltrans_8"/>
</dbReference>
<dbReference type="OrthoDB" id="2014201at2759"/>
<name>E1ZMT2_CHLVA</name>
<feature type="transmembrane region" description="Helical" evidence="1">
    <location>
        <begin position="481"/>
        <end position="503"/>
    </location>
</feature>
<evidence type="ECO:0008006" key="5">
    <source>
        <dbReference type="Google" id="ProtNLM"/>
    </source>
</evidence>
<reference evidence="3 4" key="1">
    <citation type="journal article" date="2010" name="Plant Cell">
        <title>The Chlorella variabilis NC64A genome reveals adaptation to photosymbiosis, coevolution with viruses, and cryptic sex.</title>
        <authorList>
            <person name="Blanc G."/>
            <person name="Duncan G."/>
            <person name="Agarkova I."/>
            <person name="Borodovsky M."/>
            <person name="Gurnon J."/>
            <person name="Kuo A."/>
            <person name="Lindquist E."/>
            <person name="Lucas S."/>
            <person name="Pangilinan J."/>
            <person name="Polle J."/>
            <person name="Salamov A."/>
            <person name="Terry A."/>
            <person name="Yamada T."/>
            <person name="Dunigan D.D."/>
            <person name="Grigoriev I.V."/>
            <person name="Claverie J.M."/>
            <person name="Van Etten J.L."/>
        </authorList>
    </citation>
    <scope>NUCLEOTIDE SEQUENCE [LARGE SCALE GENOMIC DNA]</scope>
    <source>
        <strain evidence="3 4">NC64A</strain>
    </source>
</reference>
<dbReference type="KEGG" id="cvr:CHLNCDRAFT_138328"/>
<dbReference type="AlphaFoldDB" id="E1ZMT2"/>
<keyword evidence="1" id="KW-0472">Membrane</keyword>
<dbReference type="OMA" id="CIRSLCA"/>
<feature type="transmembrane region" description="Helical" evidence="1">
    <location>
        <begin position="510"/>
        <end position="531"/>
    </location>
</feature>
<dbReference type="PANTHER" id="PTHR11183">
    <property type="entry name" value="GLYCOGENIN SUBFAMILY MEMBER"/>
    <property type="match status" value="1"/>
</dbReference>
<protein>
    <recommendedName>
        <fullName evidence="5">Nucleotide-diphospho-sugar transferase domain-containing protein</fullName>
    </recommendedName>
</protein>
<dbReference type="InterPro" id="IPR029044">
    <property type="entry name" value="Nucleotide-diphossugar_trans"/>
</dbReference>
<dbReference type="Proteomes" id="UP000008141">
    <property type="component" value="Unassembled WGS sequence"/>
</dbReference>
<dbReference type="GeneID" id="17352267"/>
<keyword evidence="1" id="KW-0812">Transmembrane</keyword>
<feature type="transmembrane region" description="Helical" evidence="1">
    <location>
        <begin position="373"/>
        <end position="390"/>
    </location>
</feature>
<evidence type="ECO:0000313" key="4">
    <source>
        <dbReference type="Proteomes" id="UP000008141"/>
    </source>
</evidence>
<accession>E1ZMT2</accession>
<evidence type="ECO:0000313" key="3">
    <source>
        <dbReference type="EMBL" id="EFN52854.1"/>
    </source>
</evidence>
<dbReference type="FunCoup" id="E1ZMT2">
    <property type="interactions" value="323"/>
</dbReference>
<keyword evidence="2" id="KW-0732">Signal</keyword>
<organism evidence="4">
    <name type="scientific">Chlorella variabilis</name>
    <name type="common">Green alga</name>
    <dbReference type="NCBI Taxonomy" id="554065"/>
    <lineage>
        <taxon>Eukaryota</taxon>
        <taxon>Viridiplantae</taxon>
        <taxon>Chlorophyta</taxon>
        <taxon>core chlorophytes</taxon>
        <taxon>Trebouxiophyceae</taxon>
        <taxon>Chlorellales</taxon>
        <taxon>Chlorellaceae</taxon>
        <taxon>Chlorella clade</taxon>
        <taxon>Chlorella</taxon>
    </lineage>
</organism>
<dbReference type="Gene3D" id="3.90.550.10">
    <property type="entry name" value="Spore Coat Polysaccharide Biosynthesis Protein SpsA, Chain A"/>
    <property type="match status" value="1"/>
</dbReference>
<feature type="signal peptide" evidence="2">
    <location>
        <begin position="1"/>
        <end position="23"/>
    </location>
</feature>
<gene>
    <name evidence="3" type="ORF">CHLNCDRAFT_138328</name>
</gene>
<dbReference type="EMBL" id="GL433854">
    <property type="protein sequence ID" value="EFN52854.1"/>
    <property type="molecule type" value="Genomic_DNA"/>
</dbReference>